<dbReference type="EMBL" id="MAVT02000712">
    <property type="protein sequence ID" value="POS73916.1"/>
    <property type="molecule type" value="Genomic_DNA"/>
</dbReference>
<organism evidence="8 9">
    <name type="scientific">Diaporthe helianthi</name>
    <dbReference type="NCBI Taxonomy" id="158607"/>
    <lineage>
        <taxon>Eukaryota</taxon>
        <taxon>Fungi</taxon>
        <taxon>Dikarya</taxon>
        <taxon>Ascomycota</taxon>
        <taxon>Pezizomycotina</taxon>
        <taxon>Sordariomycetes</taxon>
        <taxon>Sordariomycetidae</taxon>
        <taxon>Diaporthales</taxon>
        <taxon>Diaporthaceae</taxon>
        <taxon>Diaporthe</taxon>
    </lineage>
</organism>
<keyword evidence="3 5" id="KW-0863">Zinc-finger</keyword>
<evidence type="ECO:0000313" key="9">
    <source>
        <dbReference type="Proteomes" id="UP000094444"/>
    </source>
</evidence>
<dbReference type="InParanoid" id="A0A2P5HUL1"/>
<accession>A0A2P5HUL1</accession>
<feature type="compositionally biased region" description="Basic and acidic residues" evidence="6">
    <location>
        <begin position="109"/>
        <end position="132"/>
    </location>
</feature>
<feature type="region of interest" description="Disordered" evidence="6">
    <location>
        <begin position="1"/>
        <end position="209"/>
    </location>
</feature>
<dbReference type="STRING" id="158607.A0A2P5HUL1"/>
<evidence type="ECO:0000256" key="1">
    <source>
        <dbReference type="ARBA" id="ARBA00022723"/>
    </source>
</evidence>
<dbReference type="OrthoDB" id="3524154at2759"/>
<dbReference type="GO" id="GO:0000977">
    <property type="term" value="F:RNA polymerase II transcription regulatory region sequence-specific DNA binding"/>
    <property type="evidence" value="ECO:0007669"/>
    <property type="project" value="TreeGrafter"/>
</dbReference>
<dbReference type="PANTHER" id="PTHR24409:SF295">
    <property type="entry name" value="AZ2-RELATED"/>
    <property type="match status" value="1"/>
</dbReference>
<dbReference type="PROSITE" id="PS50157">
    <property type="entry name" value="ZINC_FINGER_C2H2_2"/>
    <property type="match status" value="1"/>
</dbReference>
<feature type="region of interest" description="Disordered" evidence="6">
    <location>
        <begin position="649"/>
        <end position="718"/>
    </location>
</feature>
<evidence type="ECO:0000256" key="6">
    <source>
        <dbReference type="SAM" id="MobiDB-lite"/>
    </source>
</evidence>
<feature type="compositionally biased region" description="Polar residues" evidence="6">
    <location>
        <begin position="705"/>
        <end position="718"/>
    </location>
</feature>
<dbReference type="GO" id="GO:0000981">
    <property type="term" value="F:DNA-binding transcription factor activity, RNA polymerase II-specific"/>
    <property type="evidence" value="ECO:0007669"/>
    <property type="project" value="TreeGrafter"/>
</dbReference>
<dbReference type="InterPro" id="IPR057026">
    <property type="entry name" value="Znf-C2H2_ascomycetes"/>
</dbReference>
<dbReference type="PANTHER" id="PTHR24409">
    <property type="entry name" value="ZINC FINGER PROTEIN 142"/>
    <property type="match status" value="1"/>
</dbReference>
<feature type="compositionally biased region" description="Polar residues" evidence="6">
    <location>
        <begin position="426"/>
        <end position="443"/>
    </location>
</feature>
<feature type="region of interest" description="Disordered" evidence="6">
    <location>
        <begin position="411"/>
        <end position="443"/>
    </location>
</feature>
<dbReference type="GO" id="GO:0005634">
    <property type="term" value="C:nucleus"/>
    <property type="evidence" value="ECO:0007669"/>
    <property type="project" value="TreeGrafter"/>
</dbReference>
<evidence type="ECO:0000256" key="3">
    <source>
        <dbReference type="ARBA" id="ARBA00022771"/>
    </source>
</evidence>
<feature type="compositionally biased region" description="Low complexity" evidence="6">
    <location>
        <begin position="133"/>
        <end position="143"/>
    </location>
</feature>
<evidence type="ECO:0000259" key="7">
    <source>
        <dbReference type="PROSITE" id="PS50157"/>
    </source>
</evidence>
<dbReference type="Proteomes" id="UP000094444">
    <property type="component" value="Unassembled WGS sequence"/>
</dbReference>
<feature type="domain" description="C2H2-type" evidence="7">
    <location>
        <begin position="515"/>
        <end position="543"/>
    </location>
</feature>
<keyword evidence="4" id="KW-0862">Zinc</keyword>
<reference evidence="8" key="1">
    <citation type="submission" date="2017-09" db="EMBL/GenBank/DDBJ databases">
        <title>Polyketide synthases of a Diaporthe helianthi virulent isolate.</title>
        <authorList>
            <person name="Baroncelli R."/>
        </authorList>
    </citation>
    <scope>NUCLEOTIDE SEQUENCE [LARGE SCALE GENOMIC DNA]</scope>
    <source>
        <strain evidence="8">7/96</strain>
    </source>
</reference>
<feature type="compositionally biased region" description="Polar residues" evidence="6">
    <location>
        <begin position="323"/>
        <end position="332"/>
    </location>
</feature>
<evidence type="ECO:0000256" key="5">
    <source>
        <dbReference type="PROSITE-ProRule" id="PRU00042"/>
    </source>
</evidence>
<evidence type="ECO:0000313" key="8">
    <source>
        <dbReference type="EMBL" id="POS73916.1"/>
    </source>
</evidence>
<feature type="compositionally biased region" description="Basic and acidic residues" evidence="6">
    <location>
        <begin position="169"/>
        <end position="179"/>
    </location>
</feature>
<keyword evidence="9" id="KW-1185">Reference proteome</keyword>
<dbReference type="InterPro" id="IPR036236">
    <property type="entry name" value="Znf_C2H2_sf"/>
</dbReference>
<evidence type="ECO:0000256" key="4">
    <source>
        <dbReference type="ARBA" id="ARBA00022833"/>
    </source>
</evidence>
<feature type="compositionally biased region" description="Pro residues" evidence="6">
    <location>
        <begin position="57"/>
        <end position="68"/>
    </location>
</feature>
<dbReference type="GO" id="GO:0008270">
    <property type="term" value="F:zinc ion binding"/>
    <property type="evidence" value="ECO:0007669"/>
    <property type="project" value="UniProtKB-KW"/>
</dbReference>
<protein>
    <recommendedName>
        <fullName evidence="7">C2H2-type domain-containing protein</fullName>
    </recommendedName>
</protein>
<dbReference type="PROSITE" id="PS00028">
    <property type="entry name" value="ZINC_FINGER_C2H2_1"/>
    <property type="match status" value="1"/>
</dbReference>
<feature type="compositionally biased region" description="Polar residues" evidence="6">
    <location>
        <begin position="188"/>
        <end position="207"/>
    </location>
</feature>
<feature type="compositionally biased region" description="Basic and acidic residues" evidence="6">
    <location>
        <begin position="75"/>
        <end position="90"/>
    </location>
</feature>
<dbReference type="SUPFAM" id="SSF57667">
    <property type="entry name" value="beta-beta-alpha zinc fingers"/>
    <property type="match status" value="1"/>
</dbReference>
<name>A0A2P5HUL1_DIAHE</name>
<dbReference type="AlphaFoldDB" id="A0A2P5HUL1"/>
<feature type="compositionally biased region" description="Low complexity" evidence="6">
    <location>
        <begin position="380"/>
        <end position="399"/>
    </location>
</feature>
<comment type="caution">
    <text evidence="8">The sequence shown here is derived from an EMBL/GenBank/DDBJ whole genome shotgun (WGS) entry which is preliminary data.</text>
</comment>
<evidence type="ECO:0000256" key="2">
    <source>
        <dbReference type="ARBA" id="ARBA00022737"/>
    </source>
</evidence>
<feature type="compositionally biased region" description="Polar residues" evidence="6">
    <location>
        <begin position="665"/>
        <end position="683"/>
    </location>
</feature>
<gene>
    <name evidence="8" type="ORF">DHEL01_v207690</name>
</gene>
<sequence length="718" mass="79914">MDIRGARPHGPPSISIYDDDRYGSSQRPFGSHGPFNPNFDRILSPGGMGIPNAPSHENPPPALPPPRFVPVDGPQAHHNDFFERQRKESYNESFFGGRSESGYGSWKRSTPDEFPDYRRRESNTTLTGKDEGYSSLSSYASSASRDKGPSFRVHEHYKFPSGDSYDNQQLKKLDAKKGLDNGVPSRGSALSASMRSLQDGPSPTWPSTDRPHIQLPQLSLPTRSKPAPILESTPYETPLNSAVSPRSTPFSQLARSQDYRSPIEPPSAIEFDRSPFSRARRQNSGAFPGDLTPADTYDHEMEFPMDETNRLRHIHLDEGQHSRVNSFDTHCQSLKRRASSPPVEEPALRTASSHSDLLRRREGISRGSPAPRLSVNPPHGSISSVSSGDRSGSLGGLSTATSMTSSLSFGRRSPIGLSPGGLSPTDVATSPFATPNSLTLSPRTTIVPRTGLHQRGPSDQRNMVSPRKLTEPTLRTNNGGVGKIQGFYMCDCCPKKPKKFDTREELGAHEAEKQYECAYCGNRFKNKNEAERHQNSLHVRRHSWSCSALATYDRAFHESTTRPGEADTCGYCGDEFARSGLSPAGRVRHVTEQDWDERVRHLQDHHKFRECNSSKKFYRADHFRQHLKHSHAGTSGKWTNMLENACMMEEEPPQPPRRPHEGQRLQKNQKAGLRTPNSTNHSALTVLWPRAGLGHRDKDRDIATSGVQYTTVREIQAS</sequence>
<feature type="compositionally biased region" description="Basic and acidic residues" evidence="6">
    <location>
        <begin position="144"/>
        <end position="158"/>
    </location>
</feature>
<proteinExistence type="predicted"/>
<feature type="region of interest" description="Disordered" evidence="6">
    <location>
        <begin position="323"/>
        <end position="399"/>
    </location>
</feature>
<keyword evidence="1" id="KW-0479">Metal-binding</keyword>
<keyword evidence="2" id="KW-0677">Repeat</keyword>
<dbReference type="Gene3D" id="3.30.160.60">
    <property type="entry name" value="Classic Zinc Finger"/>
    <property type="match status" value="1"/>
</dbReference>
<dbReference type="Pfam" id="PF24537">
    <property type="entry name" value="zf-C2H2_fungi"/>
    <property type="match status" value="1"/>
</dbReference>
<dbReference type="InterPro" id="IPR013087">
    <property type="entry name" value="Znf_C2H2_type"/>
</dbReference>